<protein>
    <recommendedName>
        <fullName evidence="1">PhoD-like phosphatase metallophosphatase domain-containing protein</fullName>
    </recommendedName>
</protein>
<proteinExistence type="predicted"/>
<evidence type="ECO:0000313" key="3">
    <source>
        <dbReference type="Proteomes" id="UP000318065"/>
    </source>
</evidence>
<dbReference type="EMBL" id="AP019791">
    <property type="protein sequence ID" value="BBL80837.1"/>
    <property type="molecule type" value="Genomic_DNA"/>
</dbReference>
<evidence type="ECO:0000313" key="2">
    <source>
        <dbReference type="EMBL" id="BBL80837.1"/>
    </source>
</evidence>
<evidence type="ECO:0000259" key="1">
    <source>
        <dbReference type="Pfam" id="PF09423"/>
    </source>
</evidence>
<feature type="domain" description="PhoD-like phosphatase metallophosphatase" evidence="1">
    <location>
        <begin position="2"/>
        <end position="96"/>
    </location>
</feature>
<organism evidence="2 3">
    <name type="scientific">Rubrobacter xylanophilus</name>
    <dbReference type="NCBI Taxonomy" id="49319"/>
    <lineage>
        <taxon>Bacteria</taxon>
        <taxon>Bacillati</taxon>
        <taxon>Actinomycetota</taxon>
        <taxon>Rubrobacteria</taxon>
        <taxon>Rubrobacterales</taxon>
        <taxon>Rubrobacteraceae</taxon>
        <taxon>Rubrobacter</taxon>
    </lineage>
</organism>
<dbReference type="Pfam" id="PF09423">
    <property type="entry name" value="PhoD"/>
    <property type="match status" value="1"/>
</dbReference>
<accession>A0A510HPR9</accession>
<dbReference type="InterPro" id="IPR038607">
    <property type="entry name" value="PhoD-like_sf"/>
</dbReference>
<reference evidence="2" key="1">
    <citation type="journal article" date="2019" name="Microbiol. Resour. Announc.">
        <title>Complete Genome Sequence of Rubrobacter xylanophilus Strain AA3-22, Isolated from Arima Onsen in Japan.</title>
        <authorList>
            <person name="Tomariguchi N."/>
            <person name="Miyazaki K."/>
        </authorList>
    </citation>
    <scope>NUCLEOTIDE SEQUENCE [LARGE SCALE GENOMIC DNA]</scope>
    <source>
        <strain evidence="2">AA3-22</strain>
    </source>
</reference>
<keyword evidence="3" id="KW-1185">Reference proteome</keyword>
<name>A0A510HPR9_9ACTN</name>
<dbReference type="AlphaFoldDB" id="A0A510HPR9"/>
<dbReference type="InterPro" id="IPR018946">
    <property type="entry name" value="PhoD-like_MPP"/>
</dbReference>
<dbReference type="Gene3D" id="3.60.21.70">
    <property type="entry name" value="PhoD-like phosphatase"/>
    <property type="match status" value="1"/>
</dbReference>
<sequence>MIITGDIHSFAAGYAKEDYDDPSNEPPNAVGVCFVGGSVTSSNLYEIARLGQSPSGPAVRSPARLEDALRISNPHYEFFDSSTHGYNVMELTERELVCTMKYVRTIREPQENPRADTLARFRVPAGRPEIQRLSP</sequence>
<gene>
    <name evidence="2" type="ORF">RxyAA322_26910</name>
</gene>
<dbReference type="Proteomes" id="UP000318065">
    <property type="component" value="Chromosome"/>
</dbReference>